<organism evidence="2">
    <name type="scientific">Bovine foamy virus</name>
    <dbReference type="NCBI Taxonomy" id="207343"/>
    <lineage>
        <taxon>Viruses</taxon>
        <taxon>Riboviria</taxon>
        <taxon>Pararnavirae</taxon>
        <taxon>Artverviricota</taxon>
        <taxon>Revtraviricetes</taxon>
        <taxon>Ortervirales</taxon>
        <taxon>Retroviridae</taxon>
        <taxon>Spumaretrovirinae</taxon>
        <taxon>Bovispumavirus</taxon>
        <taxon>Bovispumavirus bostau</taxon>
    </lineage>
</organism>
<feature type="compositionally biased region" description="Acidic residues" evidence="1">
    <location>
        <begin position="240"/>
        <end position="249"/>
    </location>
</feature>
<feature type="region of interest" description="Disordered" evidence="1">
    <location>
        <begin position="229"/>
        <end position="249"/>
    </location>
</feature>
<protein>
    <submittedName>
        <fullName evidence="2">Tas</fullName>
    </submittedName>
</protein>
<reference evidence="2" key="1">
    <citation type="submission" date="2019-11" db="EMBL/GenBank/DDBJ databases">
        <title>Bovine foamy virus strain NU, complete genome.</title>
        <authorList>
            <person name="Okamoto M."/>
            <person name="Haga T."/>
            <person name="Sentsui H."/>
            <person name="Hachiya Y."/>
        </authorList>
    </citation>
    <scope>NUCLEOTIDE SEQUENCE</scope>
    <source>
        <strain evidence="2">NU</strain>
    </source>
</reference>
<evidence type="ECO:0000256" key="1">
    <source>
        <dbReference type="SAM" id="MobiDB-lite"/>
    </source>
</evidence>
<accession>A0A5S9LYQ9</accession>
<proteinExistence type="predicted"/>
<sequence length="249" mass="27805">MASGGTPEKARVACRRVDLSSFLAQPDDYPTAADSKEDLILKLACTTLFSEKHAHEIYENYKLHLKRDELRGGKEWVIIYSCKHCYTVFMDNSRLTLGPSGLFKVIRNKKGPYMSCQMLTRHLTDRCDPRTKPFQSSSSLHPNLVTENPRGTGGGTPGQHTLGGDQDMRVDTSGIKPLSSLCQCARDDPGRSDNPLEMAEPVQPWWTDSSLEPEITSWVLGDPDATARFWTGDDKGPQEWDFDDDLLGP</sequence>
<name>A0A5S9LYQ9_9RETR</name>
<dbReference type="EMBL" id="LC510607">
    <property type="protein sequence ID" value="BBP08262.1"/>
    <property type="molecule type" value="Genomic_DNA"/>
</dbReference>
<feature type="region of interest" description="Disordered" evidence="1">
    <location>
        <begin position="127"/>
        <end position="163"/>
    </location>
</feature>
<gene>
    <name evidence="2" type="primary">bel-1</name>
</gene>
<evidence type="ECO:0000313" key="2">
    <source>
        <dbReference type="EMBL" id="BBP08262.1"/>
    </source>
</evidence>